<feature type="domain" description="Helicase ATP-binding" evidence="3">
    <location>
        <begin position="74"/>
        <end position="257"/>
    </location>
</feature>
<dbReference type="PANTHER" id="PTHR47957">
    <property type="entry name" value="ATP-DEPENDENT HELICASE HRQ1"/>
    <property type="match status" value="1"/>
</dbReference>
<dbReference type="Gene3D" id="3.40.50.300">
    <property type="entry name" value="P-loop containing nucleotide triphosphate hydrolases"/>
    <property type="match status" value="2"/>
</dbReference>
<dbReference type="SMART" id="SM00490">
    <property type="entry name" value="HELICc"/>
    <property type="match status" value="1"/>
</dbReference>
<dbReference type="GO" id="GO:0003676">
    <property type="term" value="F:nucleic acid binding"/>
    <property type="evidence" value="ECO:0007669"/>
    <property type="project" value="InterPro"/>
</dbReference>
<keyword evidence="1" id="KW-0547">Nucleotide-binding</keyword>
<dbReference type="InterPro" id="IPR011545">
    <property type="entry name" value="DEAD/DEAH_box_helicase_dom"/>
</dbReference>
<evidence type="ECO:0000259" key="4">
    <source>
        <dbReference type="PROSITE" id="PS51194"/>
    </source>
</evidence>
<dbReference type="InterPro" id="IPR055227">
    <property type="entry name" value="HRQ1_WHD"/>
</dbReference>
<evidence type="ECO:0000313" key="6">
    <source>
        <dbReference type="Proteomes" id="UP000256253"/>
    </source>
</evidence>
<evidence type="ECO:0000313" key="5">
    <source>
        <dbReference type="EMBL" id="REF29963.1"/>
    </source>
</evidence>
<dbReference type="EMBL" id="QTUA01000001">
    <property type="protein sequence ID" value="REF29963.1"/>
    <property type="molecule type" value="Genomic_DNA"/>
</dbReference>
<organism evidence="5 6">
    <name type="scientific">Calidifontibacter indicus</name>
    <dbReference type="NCBI Taxonomy" id="419650"/>
    <lineage>
        <taxon>Bacteria</taxon>
        <taxon>Bacillati</taxon>
        <taxon>Actinomycetota</taxon>
        <taxon>Actinomycetes</taxon>
        <taxon>Micrococcales</taxon>
        <taxon>Dermacoccaceae</taxon>
        <taxon>Calidifontibacter</taxon>
    </lineage>
</organism>
<keyword evidence="5" id="KW-0378">Hydrolase</keyword>
<dbReference type="PROSITE" id="PS51192">
    <property type="entry name" value="HELICASE_ATP_BIND_1"/>
    <property type="match status" value="1"/>
</dbReference>
<dbReference type="PANTHER" id="PTHR47957:SF3">
    <property type="entry name" value="ATP-DEPENDENT HELICASE HRQ1"/>
    <property type="match status" value="1"/>
</dbReference>
<dbReference type="Pfam" id="PF00271">
    <property type="entry name" value="Helicase_C"/>
    <property type="match status" value="1"/>
</dbReference>
<reference evidence="5 6" key="1">
    <citation type="submission" date="2018-08" db="EMBL/GenBank/DDBJ databases">
        <title>Sequencing the genomes of 1000 actinobacteria strains.</title>
        <authorList>
            <person name="Klenk H.-P."/>
        </authorList>
    </citation>
    <scope>NUCLEOTIDE SEQUENCE [LARGE SCALE GENOMIC DNA]</scope>
    <source>
        <strain evidence="5 6">DSM 22967</strain>
    </source>
</reference>
<dbReference type="Proteomes" id="UP000256253">
    <property type="component" value="Unassembled WGS sequence"/>
</dbReference>
<dbReference type="RefSeq" id="WP_115922027.1">
    <property type="nucleotide sequence ID" value="NZ_QTUA01000001.1"/>
</dbReference>
<dbReference type="SUPFAM" id="SSF52540">
    <property type="entry name" value="P-loop containing nucleoside triphosphate hydrolases"/>
    <property type="match status" value="1"/>
</dbReference>
<dbReference type="InterPro" id="IPR018973">
    <property type="entry name" value="MZB"/>
</dbReference>
<name>A0A3D9UNF4_9MICO</name>
<dbReference type="PROSITE" id="PS51194">
    <property type="entry name" value="HELICASE_CTER"/>
    <property type="match status" value="1"/>
</dbReference>
<dbReference type="CDD" id="cd17923">
    <property type="entry name" value="DEXHc_Hrq1-like"/>
    <property type="match status" value="1"/>
</dbReference>
<dbReference type="InterPro" id="IPR022307">
    <property type="entry name" value="Helicase_put_actinobac"/>
</dbReference>
<dbReference type="AlphaFoldDB" id="A0A3D9UNF4"/>
<feature type="domain" description="Helicase C-terminal" evidence="4">
    <location>
        <begin position="291"/>
        <end position="443"/>
    </location>
</feature>
<sequence length="779" mass="83965">MSSPSVQPTGPDFDPQAVLARLDGVGTGGLVHVERIPGRDAVGRDWPDWVDPQVEAAIRGSGITSLWDHQRRTVDLVHDGTDVVLCTGTASGKSLGYQLPMLSTVSRGAAAPTGRGATALYLAPTKALAADQEARIRSWAIPTVRAAVLDGDTPIDERRWIRDHAALILSNPDLVHHTLLPTHERWASFFRALKVVVVDECHQYRGVFGTHVALVLRRLRRVAARYGADPVFVLASATVASPAAHASALIGRPVTAVTQDGSPRRALTFGLWRPGMIDTEQGVVQRGAIAETADLMTRLVDDGVQTLAFAKSRVGVERVADTVRHRASSPDVEVAAYRGGYLPEERRVLERDLRTGRLRGVAATNALELGIDVSGLDAVIVAGWPGTTASLWQQVGRAGRSGRESLALFVAADDPLDTYLVNHPESLFGRPVEPSVINPENPHVLAPHLAAAAYEIALTPDDVDYFGASMPAIANTLADAKILRRRPRGWFWDRDDRPGDHVNLRGDLGTPVAIVEKRTGRVLGTVDADRAETTVHTGAVYVHQGRTHVVTQYDQEAALAEVAAGDPGWTTWATSVEEFQISQVELRSEHADLDWCYGQIVVHRQVTGFRRRLPGGEIIGQHPLDFPVHTLRTRGVWWTLPEETLAAAGVDGARLPGALHAAEHALIGLLSFVAQSDRWDVGGVSTALHPDTGLPTVVVYDGFPGGAGIAERGFHDAARWVDATLAAVRECRCRTGCPACVQSPKCGNGNEPLDKDGAITVLALLSARLHDRVRRELAP</sequence>
<keyword evidence="6" id="KW-1185">Reference proteome</keyword>
<proteinExistence type="predicted"/>
<gene>
    <name evidence="5" type="ORF">DFJ65_0952</name>
</gene>
<dbReference type="Pfam" id="PF22982">
    <property type="entry name" value="WHD_HRQ1"/>
    <property type="match status" value="1"/>
</dbReference>
<evidence type="ECO:0000256" key="1">
    <source>
        <dbReference type="ARBA" id="ARBA00022741"/>
    </source>
</evidence>
<dbReference type="GO" id="GO:0006289">
    <property type="term" value="P:nucleotide-excision repair"/>
    <property type="evidence" value="ECO:0007669"/>
    <property type="project" value="TreeGrafter"/>
</dbReference>
<comment type="caution">
    <text evidence="5">The sequence shown here is derived from an EMBL/GenBank/DDBJ whole genome shotgun (WGS) entry which is preliminary data.</text>
</comment>
<protein>
    <submittedName>
        <fullName evidence="5">DEAD/DEAH box helicase domain-containing protein</fullName>
    </submittedName>
</protein>
<dbReference type="Pfam" id="PF00270">
    <property type="entry name" value="DEAD"/>
    <property type="match status" value="1"/>
</dbReference>
<dbReference type="OrthoDB" id="143059at2"/>
<dbReference type="NCBIfam" id="TIGR03817">
    <property type="entry name" value="DECH_helic"/>
    <property type="match status" value="1"/>
</dbReference>
<keyword evidence="5" id="KW-0347">Helicase</keyword>
<dbReference type="InterPro" id="IPR027417">
    <property type="entry name" value="P-loop_NTPase"/>
</dbReference>
<dbReference type="SMART" id="SM00487">
    <property type="entry name" value="DEXDc"/>
    <property type="match status" value="1"/>
</dbReference>
<accession>A0A3D9UNF4</accession>
<dbReference type="GO" id="GO:0005524">
    <property type="term" value="F:ATP binding"/>
    <property type="evidence" value="ECO:0007669"/>
    <property type="project" value="UniProtKB-KW"/>
</dbReference>
<dbReference type="InterPro" id="IPR014001">
    <property type="entry name" value="Helicase_ATP-bd"/>
</dbReference>
<evidence type="ECO:0000256" key="2">
    <source>
        <dbReference type="ARBA" id="ARBA00022840"/>
    </source>
</evidence>
<dbReference type="Pfam" id="PF09369">
    <property type="entry name" value="MZB"/>
    <property type="match status" value="1"/>
</dbReference>
<keyword evidence="2" id="KW-0067">ATP-binding</keyword>
<dbReference type="InterPro" id="IPR001650">
    <property type="entry name" value="Helicase_C-like"/>
</dbReference>
<dbReference type="GO" id="GO:0036297">
    <property type="term" value="P:interstrand cross-link repair"/>
    <property type="evidence" value="ECO:0007669"/>
    <property type="project" value="TreeGrafter"/>
</dbReference>
<dbReference type="CDD" id="cd18797">
    <property type="entry name" value="SF2_C_Hrq"/>
    <property type="match status" value="1"/>
</dbReference>
<evidence type="ECO:0000259" key="3">
    <source>
        <dbReference type="PROSITE" id="PS51192"/>
    </source>
</evidence>
<dbReference type="GO" id="GO:0043138">
    <property type="term" value="F:3'-5' DNA helicase activity"/>
    <property type="evidence" value="ECO:0007669"/>
    <property type="project" value="TreeGrafter"/>
</dbReference>